<organism evidence="1">
    <name type="scientific">Solanum chacoense</name>
    <name type="common">Chaco potato</name>
    <dbReference type="NCBI Taxonomy" id="4108"/>
    <lineage>
        <taxon>Eukaryota</taxon>
        <taxon>Viridiplantae</taxon>
        <taxon>Streptophyta</taxon>
        <taxon>Embryophyta</taxon>
        <taxon>Tracheophyta</taxon>
        <taxon>Spermatophyta</taxon>
        <taxon>Magnoliopsida</taxon>
        <taxon>eudicotyledons</taxon>
        <taxon>Gunneridae</taxon>
        <taxon>Pentapetalae</taxon>
        <taxon>asterids</taxon>
        <taxon>lamiids</taxon>
        <taxon>Solanales</taxon>
        <taxon>Solanaceae</taxon>
        <taxon>Solanoideae</taxon>
        <taxon>Solaneae</taxon>
        <taxon>Solanum</taxon>
    </lineage>
</organism>
<dbReference type="EMBL" id="GEDG01033678">
    <property type="protein sequence ID" value="JAP10134.1"/>
    <property type="molecule type" value="Transcribed_RNA"/>
</dbReference>
<name>A0A0V0GS78_SOLCH</name>
<proteinExistence type="predicted"/>
<reference evidence="1" key="1">
    <citation type="submission" date="2015-12" db="EMBL/GenBank/DDBJ databases">
        <title>Gene expression during late stages of embryo sac development: a critical building block for successful pollen-pistil interactions.</title>
        <authorList>
            <person name="Liu Y."/>
            <person name="Joly V."/>
            <person name="Sabar M."/>
            <person name="Matton D.P."/>
        </authorList>
    </citation>
    <scope>NUCLEOTIDE SEQUENCE</scope>
</reference>
<dbReference type="AlphaFoldDB" id="A0A0V0GS78"/>
<accession>A0A0V0GS78</accession>
<evidence type="ECO:0000313" key="1">
    <source>
        <dbReference type="EMBL" id="JAP10134.1"/>
    </source>
</evidence>
<sequence>MSDSCKRELLEYMVDEEYGISESGLNSRISMSSIARLVLWNDGEILLQNNCRIEELNSYNPKDEFLRKVNVYRGSAVVTTYIPQLLLTQDCRW</sequence>
<protein>
    <submittedName>
        <fullName evidence="1">Putative ovule protein</fullName>
    </submittedName>
</protein>